<evidence type="ECO:0000313" key="2">
    <source>
        <dbReference type="EMBL" id="ARJ68433.1"/>
    </source>
</evidence>
<dbReference type="KEGG" id="pcon:B0A89_00985"/>
<keyword evidence="3" id="KW-1185">Reference proteome</keyword>
<dbReference type="RefSeq" id="WP_085376542.1">
    <property type="nucleotide sequence ID" value="NZ_CP020612.1"/>
</dbReference>
<dbReference type="AlphaFoldDB" id="A0A1W6CU80"/>
<proteinExistence type="predicted"/>
<dbReference type="Proteomes" id="UP000193017">
    <property type="component" value="Chromosome"/>
</dbReference>
<organism evidence="2 3">
    <name type="scientific">Paracoccus contaminans</name>
    <dbReference type="NCBI Taxonomy" id="1945662"/>
    <lineage>
        <taxon>Bacteria</taxon>
        <taxon>Pseudomonadati</taxon>
        <taxon>Pseudomonadota</taxon>
        <taxon>Alphaproteobacteria</taxon>
        <taxon>Rhodobacterales</taxon>
        <taxon>Paracoccaceae</taxon>
        <taxon>Paracoccus</taxon>
    </lineage>
</organism>
<name>A0A1W6CU80_9RHOB</name>
<reference evidence="2 3" key="1">
    <citation type="submission" date="2017-03" db="EMBL/GenBank/DDBJ databases">
        <title>Genome sequence of Paracoccus contaminans isolated from a water microcosm.</title>
        <authorList>
            <person name="Aurass P."/>
            <person name="Karste S."/>
            <person name="Trost E."/>
            <person name="Glaeser S.P."/>
            <person name="Kaempfer P."/>
            <person name="Flieger A."/>
        </authorList>
    </citation>
    <scope>NUCLEOTIDE SEQUENCE [LARGE SCALE GENOMIC DNA]</scope>
    <source>
        <strain evidence="3">RKI 16-01929T\LMG 29738T\CCM 8701T\CIP 111112T</strain>
    </source>
</reference>
<accession>A0A1W6CU80</accession>
<dbReference type="InterPro" id="IPR021322">
    <property type="entry name" value="DUF2924"/>
</dbReference>
<feature type="region of interest" description="Disordered" evidence="1">
    <location>
        <begin position="156"/>
        <end position="202"/>
    </location>
</feature>
<protein>
    <recommendedName>
        <fullName evidence="4">DUF2924 domain-containing protein</fullName>
    </recommendedName>
</protein>
<evidence type="ECO:0000313" key="3">
    <source>
        <dbReference type="Proteomes" id="UP000193017"/>
    </source>
</evidence>
<dbReference type="EMBL" id="CP020612">
    <property type="protein sequence ID" value="ARJ68433.1"/>
    <property type="molecule type" value="Genomic_DNA"/>
</dbReference>
<dbReference type="STRING" id="1945662.B0A89_00985"/>
<gene>
    <name evidence="2" type="ORF">B0A89_00985</name>
</gene>
<dbReference type="Pfam" id="PF11149">
    <property type="entry name" value="DUF2924"/>
    <property type="match status" value="1"/>
</dbReference>
<evidence type="ECO:0000256" key="1">
    <source>
        <dbReference type="SAM" id="MobiDB-lite"/>
    </source>
</evidence>
<sequence>MTPRPRLAAASRRPATTAAASAELALFVAEILALDRTGLAAAWRALHGSAPPRSMSQPLLRRVLAFDLQLRAAGGWPEGLEARLTRLAAGGARARTAEPKAGGRLLREWNGITHVVEITPDGYRWNGQTWRSLSVIAREITGAHWSGPRFFGLNAERNARDKKARQTPARAGKADRGRAGPAIPSGPSARTGLNPRHAEVWP</sequence>
<dbReference type="OrthoDB" id="284135at2"/>
<evidence type="ECO:0008006" key="4">
    <source>
        <dbReference type="Google" id="ProtNLM"/>
    </source>
</evidence>